<dbReference type="Proteomes" id="UP001480595">
    <property type="component" value="Unassembled WGS sequence"/>
</dbReference>
<name>A0ABR1SR95_9PEZI</name>
<keyword evidence="2" id="KW-1185">Reference proteome</keyword>
<dbReference type="EMBL" id="JAQQWL010000018">
    <property type="protein sequence ID" value="KAK8036850.1"/>
    <property type="molecule type" value="Genomic_DNA"/>
</dbReference>
<accession>A0ABR1SR95</accession>
<comment type="caution">
    <text evidence="1">The sequence shown here is derived from an EMBL/GenBank/DDBJ whole genome shotgun (WGS) entry which is preliminary data.</text>
</comment>
<dbReference type="RefSeq" id="XP_066707668.1">
    <property type="nucleotide sequence ID" value="XM_066866754.1"/>
</dbReference>
<proteinExistence type="predicted"/>
<protein>
    <submittedName>
        <fullName evidence="1">Uncharacterized protein</fullName>
    </submittedName>
</protein>
<dbReference type="GeneID" id="92099819"/>
<evidence type="ECO:0000313" key="2">
    <source>
        <dbReference type="Proteomes" id="UP001480595"/>
    </source>
</evidence>
<evidence type="ECO:0000313" key="1">
    <source>
        <dbReference type="EMBL" id="KAK8036850.1"/>
    </source>
</evidence>
<sequence length="111" mass="12228">MSSKANSFTSTPMCWTGTAMPTQRGAPHHQPGAVRLGHGHDRSAVAIIVGKAERSVYRLGRFFGSGLHGWWADRTLDIDDARVPQGTMYWYYLELPSLPALYGQLGGRPLN</sequence>
<reference evidence="1 2" key="1">
    <citation type="submission" date="2023-01" db="EMBL/GenBank/DDBJ databases">
        <title>Analysis of 21 Apiospora genomes using comparative genomics revels a genus with tremendous synthesis potential of carbohydrate active enzymes and secondary metabolites.</title>
        <authorList>
            <person name="Sorensen T."/>
        </authorList>
    </citation>
    <scope>NUCLEOTIDE SEQUENCE [LARGE SCALE GENOMIC DNA]</scope>
    <source>
        <strain evidence="1 2">CBS 135458</strain>
    </source>
</reference>
<organism evidence="1 2">
    <name type="scientific">Apiospora phragmitis</name>
    <dbReference type="NCBI Taxonomy" id="2905665"/>
    <lineage>
        <taxon>Eukaryota</taxon>
        <taxon>Fungi</taxon>
        <taxon>Dikarya</taxon>
        <taxon>Ascomycota</taxon>
        <taxon>Pezizomycotina</taxon>
        <taxon>Sordariomycetes</taxon>
        <taxon>Xylariomycetidae</taxon>
        <taxon>Amphisphaeriales</taxon>
        <taxon>Apiosporaceae</taxon>
        <taxon>Apiospora</taxon>
    </lineage>
</organism>
<gene>
    <name evidence="1" type="ORF">PG994_015347</name>
</gene>